<gene>
    <name evidence="1" type="ORF">H924_10420</name>
</gene>
<name>M1UMS8_9CORY</name>
<organism evidence="1 2">
    <name type="scientific">Corynebacterium callunae DSM 20147</name>
    <dbReference type="NCBI Taxonomy" id="1121353"/>
    <lineage>
        <taxon>Bacteria</taxon>
        <taxon>Bacillati</taxon>
        <taxon>Actinomycetota</taxon>
        <taxon>Actinomycetes</taxon>
        <taxon>Mycobacteriales</taxon>
        <taxon>Corynebacteriaceae</taxon>
        <taxon>Corynebacterium</taxon>
    </lineage>
</organism>
<dbReference type="HOGENOM" id="CLU_2080802_0_0_11"/>
<evidence type="ECO:0000313" key="2">
    <source>
        <dbReference type="Proteomes" id="UP000011760"/>
    </source>
</evidence>
<dbReference type="AlphaFoldDB" id="M1UMS8"/>
<dbReference type="Proteomes" id="UP000011760">
    <property type="component" value="Chromosome"/>
</dbReference>
<protein>
    <submittedName>
        <fullName evidence="1">NADH oxidase</fullName>
    </submittedName>
</protein>
<reference evidence="1 2" key="1">
    <citation type="submission" date="2013-02" db="EMBL/GenBank/DDBJ databases">
        <title>The complete genome sequence of Corynebacterium callunae DSM 20147.</title>
        <authorList>
            <person name="Ruckert C."/>
            <person name="Albersmeier A."/>
            <person name="Kalinowski J."/>
        </authorList>
    </citation>
    <scope>NUCLEOTIDE SEQUENCE [LARGE SCALE GENOMIC DNA]</scope>
    <source>
        <strain evidence="1 2">DSM 20147</strain>
    </source>
</reference>
<sequence>MLIAGEKPADHALTVFGDTEVAMFTALWLAKQGLSLTLSSPADQVGVDTNDMQNDRLLQLLPSNLKPLAAHCPASRLIYPEQMQVPVTNIFMPVRLGAALLNCCPAPHHKLMKLIRS</sequence>
<evidence type="ECO:0000313" key="1">
    <source>
        <dbReference type="EMBL" id="AGG67514.1"/>
    </source>
</evidence>
<keyword evidence="2" id="KW-1185">Reference proteome</keyword>
<dbReference type="PATRIC" id="fig|1121353.3.peg.2125"/>
<dbReference type="EMBL" id="CP004354">
    <property type="protein sequence ID" value="AGG67514.1"/>
    <property type="molecule type" value="Genomic_DNA"/>
</dbReference>
<accession>M1UMS8</accession>
<dbReference type="KEGG" id="ccn:H924_10420"/>
<proteinExistence type="predicted"/>
<dbReference type="RefSeq" id="WP_015651942.1">
    <property type="nucleotide sequence ID" value="NC_020506.1"/>
</dbReference>